<dbReference type="AlphaFoldDB" id="A0A9P0PUH0"/>
<protein>
    <submittedName>
        <fullName evidence="1">Uncharacterized protein</fullName>
    </submittedName>
</protein>
<comment type="caution">
    <text evidence="1">The sequence shown here is derived from an EMBL/GenBank/DDBJ whole genome shotgun (WGS) entry which is preliminary data.</text>
</comment>
<organism evidence="1 2">
    <name type="scientific">Acanthoscelides obtectus</name>
    <name type="common">Bean weevil</name>
    <name type="synonym">Bruchus obtectus</name>
    <dbReference type="NCBI Taxonomy" id="200917"/>
    <lineage>
        <taxon>Eukaryota</taxon>
        <taxon>Metazoa</taxon>
        <taxon>Ecdysozoa</taxon>
        <taxon>Arthropoda</taxon>
        <taxon>Hexapoda</taxon>
        <taxon>Insecta</taxon>
        <taxon>Pterygota</taxon>
        <taxon>Neoptera</taxon>
        <taxon>Endopterygota</taxon>
        <taxon>Coleoptera</taxon>
        <taxon>Polyphaga</taxon>
        <taxon>Cucujiformia</taxon>
        <taxon>Chrysomeloidea</taxon>
        <taxon>Chrysomelidae</taxon>
        <taxon>Bruchinae</taxon>
        <taxon>Bruchini</taxon>
        <taxon>Acanthoscelides</taxon>
    </lineage>
</organism>
<evidence type="ECO:0000313" key="1">
    <source>
        <dbReference type="EMBL" id="CAH1994217.1"/>
    </source>
</evidence>
<dbReference type="EMBL" id="CAKOFQ010007193">
    <property type="protein sequence ID" value="CAH1994217.1"/>
    <property type="molecule type" value="Genomic_DNA"/>
</dbReference>
<proteinExistence type="predicted"/>
<keyword evidence="2" id="KW-1185">Reference proteome</keyword>
<name>A0A9P0PUH0_ACAOB</name>
<sequence>MILKFQGPAEKPNELQVHRSMIHSIIIPLFLILMQTQKYHALPQFCLQIKTMLLPLIHFILCHQLRRYLLRRQPLVRFLQLQIHLL</sequence>
<reference evidence="1" key="1">
    <citation type="submission" date="2022-03" db="EMBL/GenBank/DDBJ databases">
        <authorList>
            <person name="Sayadi A."/>
        </authorList>
    </citation>
    <scope>NUCLEOTIDE SEQUENCE</scope>
</reference>
<evidence type="ECO:0000313" key="2">
    <source>
        <dbReference type="Proteomes" id="UP001152888"/>
    </source>
</evidence>
<dbReference type="Proteomes" id="UP001152888">
    <property type="component" value="Unassembled WGS sequence"/>
</dbReference>
<accession>A0A9P0PUH0</accession>
<gene>
    <name evidence="1" type="ORF">ACAOBT_LOCUS21979</name>
</gene>